<keyword evidence="1" id="KW-1133">Transmembrane helix</keyword>
<evidence type="ECO:0000313" key="2">
    <source>
        <dbReference type="EMBL" id="SEJ40198.1"/>
    </source>
</evidence>
<dbReference type="RefSeq" id="WP_090338492.1">
    <property type="nucleotide sequence ID" value="NZ_FNXY01000007.1"/>
</dbReference>
<feature type="transmembrane region" description="Helical" evidence="1">
    <location>
        <begin position="204"/>
        <end position="224"/>
    </location>
</feature>
<dbReference type="PANTHER" id="PTHR34219:SF3">
    <property type="entry name" value="BLL7967 PROTEIN"/>
    <property type="match status" value="1"/>
</dbReference>
<dbReference type="Pfam" id="PF03929">
    <property type="entry name" value="PepSY_TM"/>
    <property type="match status" value="1"/>
</dbReference>
<dbReference type="EMBL" id="FNXY01000007">
    <property type="protein sequence ID" value="SEJ40198.1"/>
    <property type="molecule type" value="Genomic_DNA"/>
</dbReference>
<dbReference type="STRING" id="408657.SAMN04487995_4494"/>
<dbReference type="OrthoDB" id="111691at2"/>
<dbReference type="AlphaFoldDB" id="A0A1H6YFY2"/>
<dbReference type="Proteomes" id="UP000199532">
    <property type="component" value="Unassembled WGS sequence"/>
</dbReference>
<organism evidence="2 3">
    <name type="scientific">Dyadobacter koreensis</name>
    <dbReference type="NCBI Taxonomy" id="408657"/>
    <lineage>
        <taxon>Bacteria</taxon>
        <taxon>Pseudomonadati</taxon>
        <taxon>Bacteroidota</taxon>
        <taxon>Cytophagia</taxon>
        <taxon>Cytophagales</taxon>
        <taxon>Spirosomataceae</taxon>
        <taxon>Dyadobacter</taxon>
    </lineage>
</organism>
<name>A0A1H6YFY2_9BACT</name>
<accession>A0A1H6YFY2</accession>
<feature type="transmembrane region" description="Helical" evidence="1">
    <location>
        <begin position="12"/>
        <end position="35"/>
    </location>
</feature>
<reference evidence="2 3" key="1">
    <citation type="submission" date="2016-10" db="EMBL/GenBank/DDBJ databases">
        <authorList>
            <person name="de Groot N.N."/>
        </authorList>
    </citation>
    <scope>NUCLEOTIDE SEQUENCE [LARGE SCALE GENOMIC DNA]</scope>
    <source>
        <strain evidence="2 3">DSM 19938</strain>
    </source>
</reference>
<keyword evidence="3" id="KW-1185">Reference proteome</keyword>
<feature type="transmembrane region" description="Helical" evidence="1">
    <location>
        <begin position="148"/>
        <end position="172"/>
    </location>
</feature>
<gene>
    <name evidence="2" type="ORF">SAMN04487995_4494</name>
</gene>
<protein>
    <submittedName>
        <fullName evidence="2">Uncharacterized iron-regulated membrane protein</fullName>
    </submittedName>
</protein>
<keyword evidence="1" id="KW-0812">Transmembrane</keyword>
<dbReference type="PANTHER" id="PTHR34219">
    <property type="entry name" value="IRON-REGULATED INNER MEMBRANE PROTEIN-RELATED"/>
    <property type="match status" value="1"/>
</dbReference>
<evidence type="ECO:0000256" key="1">
    <source>
        <dbReference type="SAM" id="Phobius"/>
    </source>
</evidence>
<dbReference type="InterPro" id="IPR005625">
    <property type="entry name" value="PepSY-ass_TM"/>
</dbReference>
<evidence type="ECO:0000313" key="3">
    <source>
        <dbReference type="Proteomes" id="UP000199532"/>
    </source>
</evidence>
<keyword evidence="1" id="KW-0472">Membrane</keyword>
<proteinExistence type="predicted"/>
<sequence>MTIKKAIAQIHLWLGLASGLVVFVIGLSGATYAFVDELRPIIYRDRLFIKPEQTAVLPLDTLLSVAKKALNNRPIARAEISSQTDHTYMFRSQKLDPNGLTYWDYYQYYYRVYINPYNGKVVKIENTKYEFFQLVLGLHMRMMFGEKIGHYVVGGSVLMFVVLLISGLTLWWPKKWTKAGRDKSFKVKWGASFKRVNYDLHNVFGFYACLILLITSITGLIWIFDWVENSARFVANGATVVAKTKLPTSDSTFSSHKLGIDQALLTARKRNPGARSYLLIFPTKSNGTINISSYMKTWNRYNRSQENYDQFSGKLLRSASFSELNSGDQLYQLNFDLHTGAVLGLPGKILTFFAGLIAAGLPITGFIIWRGRAKKKVKI</sequence>
<feature type="transmembrane region" description="Helical" evidence="1">
    <location>
        <begin position="349"/>
        <end position="369"/>
    </location>
</feature>